<name>A0AAE1NKH8_9EUCA</name>
<evidence type="ECO:0000256" key="1">
    <source>
        <dbReference type="SAM" id="MobiDB-lite"/>
    </source>
</evidence>
<dbReference type="EMBL" id="JAWZYT010001123">
    <property type="protein sequence ID" value="KAK4315258.1"/>
    <property type="molecule type" value="Genomic_DNA"/>
</dbReference>
<comment type="caution">
    <text evidence="2">The sequence shown here is derived from an EMBL/GenBank/DDBJ whole genome shotgun (WGS) entry which is preliminary data.</text>
</comment>
<gene>
    <name evidence="3" type="ORF">Pmani_013508</name>
    <name evidence="2" type="ORF">Pmani_035494</name>
</gene>
<evidence type="ECO:0000313" key="4">
    <source>
        <dbReference type="Proteomes" id="UP001292094"/>
    </source>
</evidence>
<feature type="region of interest" description="Disordered" evidence="1">
    <location>
        <begin position="61"/>
        <end position="81"/>
    </location>
</feature>
<keyword evidence="4" id="KW-1185">Reference proteome</keyword>
<proteinExistence type="predicted"/>
<evidence type="ECO:0000313" key="3">
    <source>
        <dbReference type="EMBL" id="KAK4315258.1"/>
    </source>
</evidence>
<dbReference type="EMBL" id="JAWZYT010005076">
    <property type="protein sequence ID" value="KAK4291690.1"/>
    <property type="molecule type" value="Genomic_DNA"/>
</dbReference>
<evidence type="ECO:0000313" key="2">
    <source>
        <dbReference type="EMBL" id="KAK4291690.1"/>
    </source>
</evidence>
<protein>
    <submittedName>
        <fullName evidence="2">Uncharacterized protein</fullName>
    </submittedName>
</protein>
<sequence length="81" mass="8406">MVHRLLASVSAHSALQMHLCTALFISVVVPAMAVTAIGPVVDVRLGSKEAWTRLEAASLLPGAGTLPPSPPGDNYSNKVIC</sequence>
<accession>A0AAE1NKH8</accession>
<reference evidence="2" key="1">
    <citation type="submission" date="2023-11" db="EMBL/GenBank/DDBJ databases">
        <title>Genome assemblies of two species of porcelain crab, Petrolisthes cinctipes and Petrolisthes manimaculis (Anomura: Porcellanidae).</title>
        <authorList>
            <person name="Angst P."/>
        </authorList>
    </citation>
    <scope>NUCLEOTIDE SEQUENCE</scope>
    <source>
        <strain evidence="2">PB745_02</strain>
        <tissue evidence="2">Gill</tissue>
    </source>
</reference>
<dbReference type="Proteomes" id="UP001292094">
    <property type="component" value="Unassembled WGS sequence"/>
</dbReference>
<dbReference type="AlphaFoldDB" id="A0AAE1NKH8"/>
<organism evidence="2 4">
    <name type="scientific">Petrolisthes manimaculis</name>
    <dbReference type="NCBI Taxonomy" id="1843537"/>
    <lineage>
        <taxon>Eukaryota</taxon>
        <taxon>Metazoa</taxon>
        <taxon>Ecdysozoa</taxon>
        <taxon>Arthropoda</taxon>
        <taxon>Crustacea</taxon>
        <taxon>Multicrustacea</taxon>
        <taxon>Malacostraca</taxon>
        <taxon>Eumalacostraca</taxon>
        <taxon>Eucarida</taxon>
        <taxon>Decapoda</taxon>
        <taxon>Pleocyemata</taxon>
        <taxon>Anomura</taxon>
        <taxon>Galatheoidea</taxon>
        <taxon>Porcellanidae</taxon>
        <taxon>Petrolisthes</taxon>
    </lineage>
</organism>